<feature type="domain" description="Peptidase M15A C-terminal" evidence="4">
    <location>
        <begin position="52"/>
        <end position="150"/>
    </location>
</feature>
<dbReference type="SUPFAM" id="SSF55166">
    <property type="entry name" value="Hedgehog/DD-peptidase"/>
    <property type="match status" value="1"/>
</dbReference>
<dbReference type="Gene3D" id="3.30.1380.10">
    <property type="match status" value="1"/>
</dbReference>
<dbReference type="CDD" id="cd06414">
    <property type="entry name" value="GH25_LytC-like"/>
    <property type="match status" value="1"/>
</dbReference>
<protein>
    <recommendedName>
        <fullName evidence="3">lysozyme</fullName>
        <ecNumber evidence="3">3.2.1.17</ecNumber>
    </recommendedName>
</protein>
<dbReference type="Gene3D" id="3.20.20.80">
    <property type="entry name" value="Glycosidases"/>
    <property type="match status" value="1"/>
</dbReference>
<dbReference type="EMBL" id="BK015534">
    <property type="protein sequence ID" value="DAE11538.1"/>
    <property type="molecule type" value="Genomic_DNA"/>
</dbReference>
<dbReference type="GO" id="GO:0016998">
    <property type="term" value="P:cell wall macromolecule catabolic process"/>
    <property type="evidence" value="ECO:0007669"/>
    <property type="project" value="InterPro"/>
</dbReference>
<name>A0A8S5PXC9_9CAUD</name>
<dbReference type="EC" id="3.2.1.17" evidence="3"/>
<evidence type="ECO:0000256" key="1">
    <source>
        <dbReference type="ARBA" id="ARBA00000632"/>
    </source>
</evidence>
<dbReference type="PANTHER" id="PTHR34135">
    <property type="entry name" value="LYSOZYME"/>
    <property type="match status" value="1"/>
</dbReference>
<dbReference type="PROSITE" id="PS51904">
    <property type="entry name" value="GLYCOSYL_HYDROL_F25_2"/>
    <property type="match status" value="1"/>
</dbReference>
<dbReference type="Pfam" id="PF08291">
    <property type="entry name" value="Peptidase_M15_3"/>
    <property type="match status" value="1"/>
</dbReference>
<comment type="similarity">
    <text evidence="2">Belongs to the glycosyl hydrolase 25 family.</text>
</comment>
<evidence type="ECO:0000256" key="2">
    <source>
        <dbReference type="ARBA" id="ARBA00010646"/>
    </source>
</evidence>
<accession>A0A8S5PXC9</accession>
<evidence type="ECO:0000313" key="5">
    <source>
        <dbReference type="EMBL" id="DAE11538.1"/>
    </source>
</evidence>
<dbReference type="GO" id="GO:0009253">
    <property type="term" value="P:peptidoglycan catabolic process"/>
    <property type="evidence" value="ECO:0007669"/>
    <property type="project" value="InterPro"/>
</dbReference>
<reference evidence="5" key="1">
    <citation type="journal article" date="2021" name="Proc. Natl. Acad. Sci. U.S.A.">
        <title>A Catalog of Tens of Thousands of Viruses from Human Metagenomes Reveals Hidden Associations with Chronic Diseases.</title>
        <authorList>
            <person name="Tisza M.J."/>
            <person name="Buck C.B."/>
        </authorList>
    </citation>
    <scope>NUCLEOTIDE SEQUENCE</scope>
    <source>
        <strain evidence="5">Ct4tH12</strain>
    </source>
</reference>
<organism evidence="5">
    <name type="scientific">Myoviridae sp. ct4tH12</name>
    <dbReference type="NCBI Taxonomy" id="2825031"/>
    <lineage>
        <taxon>Viruses</taxon>
        <taxon>Duplodnaviria</taxon>
        <taxon>Heunggongvirae</taxon>
        <taxon>Uroviricota</taxon>
        <taxon>Caudoviricetes</taxon>
    </lineage>
</organism>
<dbReference type="SUPFAM" id="SSF51445">
    <property type="entry name" value="(Trans)glycosidases"/>
    <property type="match status" value="1"/>
</dbReference>
<dbReference type="GO" id="GO:0003796">
    <property type="term" value="F:lysozyme activity"/>
    <property type="evidence" value="ECO:0007669"/>
    <property type="project" value="UniProtKB-EC"/>
</dbReference>
<dbReference type="InterPro" id="IPR002053">
    <property type="entry name" value="Glyco_hydro_25"/>
</dbReference>
<comment type="catalytic activity">
    <reaction evidence="1">
        <text>Hydrolysis of (1-&gt;4)-beta-linkages between N-acetylmuramic acid and N-acetyl-D-glucosamine residues in a peptidoglycan and between N-acetyl-D-glucosamine residues in chitodextrins.</text>
        <dbReference type="EC" id="3.2.1.17"/>
    </reaction>
</comment>
<sequence length="445" mass="49686">MLFYHFDCCFTQFVGVHKSNIRNMCILTNLEQKRSVSIMSTYQFDDKTQLSAHFNVQEFKCQCGKSHDILIDSGLIDKLERLYTALNCSKIIVTSGYRCPEHDKAVGGTSSGQHTKGTAADVCCYGQDGQPISSKTVCCKAQDLGFGGIANITSSYQYTHLDVRTGYRWLGDEVKGNGTVTEDFYKYFGIKKAAETTSVLKGIDVSYCQNEVDWDAAKASGLVDFAILRAGYGREPNQVDTQFNRNYAACKRLGIPCGAYWFSYAMSADEARREAQVFLQTIKGKSFEYPVYMDLENEKQFALGKSACSAIVDAFLSVLEQSGYYAGLYCSTYYLDNYLSDSIKSRYTVWCAQYASKCTYQNPYGIWQYNVAGNVEYDIIGQKSIPGIVGECDMDYCYTDYPAIIKAAGLNGFTKTTQPTESEPDTEESTLQQILKHVASLDAKL</sequence>
<proteinExistence type="inferred from homology"/>
<dbReference type="GO" id="GO:0016052">
    <property type="term" value="P:carbohydrate catabolic process"/>
    <property type="evidence" value="ECO:0007669"/>
    <property type="project" value="TreeGrafter"/>
</dbReference>
<dbReference type="InterPro" id="IPR009045">
    <property type="entry name" value="Zn_M74/Hedgehog-like"/>
</dbReference>
<evidence type="ECO:0000256" key="3">
    <source>
        <dbReference type="ARBA" id="ARBA00012732"/>
    </source>
</evidence>
<evidence type="ECO:0000259" key="4">
    <source>
        <dbReference type="Pfam" id="PF08291"/>
    </source>
</evidence>
<dbReference type="PANTHER" id="PTHR34135:SF2">
    <property type="entry name" value="LYSOZYME"/>
    <property type="match status" value="1"/>
</dbReference>
<dbReference type="Pfam" id="PF01183">
    <property type="entry name" value="Glyco_hydro_25"/>
    <property type="match status" value="1"/>
</dbReference>
<dbReference type="InterPro" id="IPR017853">
    <property type="entry name" value="GH"/>
</dbReference>
<dbReference type="InterPro" id="IPR013230">
    <property type="entry name" value="Peptidase_M15A_C"/>
</dbReference>